<feature type="domain" description="Transposase DDE" evidence="2">
    <location>
        <begin position="131"/>
        <end position="220"/>
    </location>
</feature>
<feature type="non-terminal residue" evidence="3">
    <location>
        <position position="220"/>
    </location>
</feature>
<dbReference type="InterPro" id="IPR025668">
    <property type="entry name" value="Tnp_DDE_dom"/>
</dbReference>
<reference evidence="3" key="1">
    <citation type="journal article" date="2014" name="Front. Microbiol.">
        <title>High frequency of phylogenetically diverse reductive dehalogenase-homologous genes in deep subseafloor sedimentary metagenomes.</title>
        <authorList>
            <person name="Kawai M."/>
            <person name="Futagami T."/>
            <person name="Toyoda A."/>
            <person name="Takaki Y."/>
            <person name="Nishi S."/>
            <person name="Hori S."/>
            <person name="Arai W."/>
            <person name="Tsubouchi T."/>
            <person name="Morono Y."/>
            <person name="Uchiyama I."/>
            <person name="Ito T."/>
            <person name="Fujiyama A."/>
            <person name="Inagaki F."/>
            <person name="Takami H."/>
        </authorList>
    </citation>
    <scope>NUCLEOTIDE SEQUENCE</scope>
    <source>
        <strain evidence="3">Expedition CK06-06</strain>
    </source>
</reference>
<dbReference type="PANTHER" id="PTHR33408:SF2">
    <property type="entry name" value="TRANSPOSASE DDE DOMAIN-CONTAINING PROTEIN"/>
    <property type="match status" value="1"/>
</dbReference>
<comment type="caution">
    <text evidence="3">The sequence shown here is derived from an EMBL/GenBank/DDBJ whole genome shotgun (WGS) entry which is preliminary data.</text>
</comment>
<dbReference type="PANTHER" id="PTHR33408">
    <property type="entry name" value="TRANSPOSASE"/>
    <property type="match status" value="1"/>
</dbReference>
<name>X1GNJ2_9ZZZZ</name>
<evidence type="ECO:0000313" key="3">
    <source>
        <dbReference type="EMBL" id="GAH59446.1"/>
    </source>
</evidence>
<dbReference type="Pfam" id="PF13751">
    <property type="entry name" value="DDE_Tnp_1_6"/>
    <property type="match status" value="1"/>
</dbReference>
<dbReference type="InterPro" id="IPR002559">
    <property type="entry name" value="Transposase_11"/>
</dbReference>
<dbReference type="GO" id="GO:0003677">
    <property type="term" value="F:DNA binding"/>
    <property type="evidence" value="ECO:0007669"/>
    <property type="project" value="InterPro"/>
</dbReference>
<feature type="domain" description="Transposase IS4-like" evidence="1">
    <location>
        <begin position="8"/>
        <end position="91"/>
    </location>
</feature>
<sequence length="220" mass="25382">MKGRNSYSKTDKDATFMRMKDDRLRPGYNPIISTNNQYIVNVTVSQNTADNVGFKEHVEKLLSWNNGKLKPENYIGDAGFGNEENYEFLADDVIGNYLKFNTFHYEQTKGFINNPYLKENMLYDKTTDVFTCPAGRKLQYEEDAERITATGYKTKVKVYECESCAGCKLADECKKGKDNRRFTVSETLEKHKELARNNLNSKKGIELRRKRSVDVETPFA</sequence>
<dbReference type="GO" id="GO:0006313">
    <property type="term" value="P:DNA transposition"/>
    <property type="evidence" value="ECO:0007669"/>
    <property type="project" value="InterPro"/>
</dbReference>
<evidence type="ECO:0000259" key="1">
    <source>
        <dbReference type="Pfam" id="PF01609"/>
    </source>
</evidence>
<protein>
    <submittedName>
        <fullName evidence="3">Uncharacterized protein</fullName>
    </submittedName>
</protein>
<dbReference type="AlphaFoldDB" id="X1GNJ2"/>
<accession>X1GNJ2</accession>
<dbReference type="Pfam" id="PF01609">
    <property type="entry name" value="DDE_Tnp_1"/>
    <property type="match status" value="1"/>
</dbReference>
<organism evidence="3">
    <name type="scientific">marine sediment metagenome</name>
    <dbReference type="NCBI Taxonomy" id="412755"/>
    <lineage>
        <taxon>unclassified sequences</taxon>
        <taxon>metagenomes</taxon>
        <taxon>ecological metagenomes</taxon>
    </lineage>
</organism>
<dbReference type="GO" id="GO:0004803">
    <property type="term" value="F:transposase activity"/>
    <property type="evidence" value="ECO:0007669"/>
    <property type="project" value="InterPro"/>
</dbReference>
<evidence type="ECO:0000259" key="2">
    <source>
        <dbReference type="Pfam" id="PF13751"/>
    </source>
</evidence>
<proteinExistence type="predicted"/>
<dbReference type="EMBL" id="BARU01020011">
    <property type="protein sequence ID" value="GAH59446.1"/>
    <property type="molecule type" value="Genomic_DNA"/>
</dbReference>
<gene>
    <name evidence="3" type="ORF">S03H2_32910</name>
</gene>